<evidence type="ECO:0000313" key="3">
    <source>
        <dbReference type="Proteomes" id="UP001356427"/>
    </source>
</evidence>
<evidence type="ECO:0000259" key="1">
    <source>
        <dbReference type="Pfam" id="PF23289"/>
    </source>
</evidence>
<reference evidence="2 3" key="1">
    <citation type="submission" date="2021-04" db="EMBL/GenBank/DDBJ databases">
        <authorList>
            <person name="De Guttry C."/>
            <person name="Zahm M."/>
            <person name="Klopp C."/>
            <person name="Cabau C."/>
            <person name="Louis A."/>
            <person name="Berthelot C."/>
            <person name="Parey E."/>
            <person name="Roest Crollius H."/>
            <person name="Montfort J."/>
            <person name="Robinson-Rechavi M."/>
            <person name="Bucao C."/>
            <person name="Bouchez O."/>
            <person name="Gislard M."/>
            <person name="Lluch J."/>
            <person name="Milhes M."/>
            <person name="Lampietro C."/>
            <person name="Lopez Roques C."/>
            <person name="Donnadieu C."/>
            <person name="Braasch I."/>
            <person name="Desvignes T."/>
            <person name="Postlethwait J."/>
            <person name="Bobe J."/>
            <person name="Wedekind C."/>
            <person name="Guiguen Y."/>
        </authorList>
    </citation>
    <scope>NUCLEOTIDE SEQUENCE [LARGE SCALE GENOMIC DNA]</scope>
    <source>
        <strain evidence="2">Cs_M1</strain>
        <tissue evidence="2">Blood</tissue>
    </source>
</reference>
<comment type="caution">
    <text evidence="2">The sequence shown here is derived from an EMBL/GenBank/DDBJ whole genome shotgun (WGS) entry which is preliminary data.</text>
</comment>
<protein>
    <recommendedName>
        <fullName evidence="1">Guanine nucleotide exchange factor DBS-like spectrin-like domain-containing protein</fullName>
    </recommendedName>
</protein>
<gene>
    <name evidence="2" type="ORF">J4Q44_G00244290</name>
</gene>
<sequence length="98" mass="10861">MLTTAIRAKLAALTLKRHLLLRLEEARRWCDEGAYLLSNQLVDNLEFEAILTPQLQTQIGVAIEMLSAMQGMIHNRQACLRKLADNQVPAHPASGPSA</sequence>
<name>A0AAN8L347_9TELE</name>
<dbReference type="Pfam" id="PF23289">
    <property type="entry name" value="Spectrin_5"/>
    <property type="match status" value="1"/>
</dbReference>
<evidence type="ECO:0000313" key="2">
    <source>
        <dbReference type="EMBL" id="KAK6305649.1"/>
    </source>
</evidence>
<keyword evidence="3" id="KW-1185">Reference proteome</keyword>
<proteinExistence type="predicted"/>
<dbReference type="Proteomes" id="UP001356427">
    <property type="component" value="Unassembled WGS sequence"/>
</dbReference>
<accession>A0AAN8L347</accession>
<dbReference type="AlphaFoldDB" id="A0AAN8L347"/>
<organism evidence="2 3">
    <name type="scientific">Coregonus suidteri</name>
    <dbReference type="NCBI Taxonomy" id="861788"/>
    <lineage>
        <taxon>Eukaryota</taxon>
        <taxon>Metazoa</taxon>
        <taxon>Chordata</taxon>
        <taxon>Craniata</taxon>
        <taxon>Vertebrata</taxon>
        <taxon>Euteleostomi</taxon>
        <taxon>Actinopterygii</taxon>
        <taxon>Neopterygii</taxon>
        <taxon>Teleostei</taxon>
        <taxon>Protacanthopterygii</taxon>
        <taxon>Salmoniformes</taxon>
        <taxon>Salmonidae</taxon>
        <taxon>Coregoninae</taxon>
        <taxon>Coregonus</taxon>
    </lineage>
</organism>
<dbReference type="EMBL" id="JAGTTL010000022">
    <property type="protein sequence ID" value="KAK6305649.1"/>
    <property type="molecule type" value="Genomic_DNA"/>
</dbReference>
<dbReference type="InterPro" id="IPR056466">
    <property type="entry name" value="Spectrin_DBS"/>
</dbReference>
<feature type="domain" description="Guanine nucleotide exchange factor DBS-like spectrin-like" evidence="1">
    <location>
        <begin position="23"/>
        <end position="84"/>
    </location>
</feature>